<dbReference type="InterPro" id="IPR036291">
    <property type="entry name" value="NAD(P)-bd_dom_sf"/>
</dbReference>
<dbReference type="GO" id="GO:0008270">
    <property type="term" value="F:zinc ion binding"/>
    <property type="evidence" value="ECO:0007669"/>
    <property type="project" value="InterPro"/>
</dbReference>
<dbReference type="PROSITE" id="PS00059">
    <property type="entry name" value="ADH_ZINC"/>
    <property type="match status" value="1"/>
</dbReference>
<keyword evidence="8" id="KW-1185">Reference proteome</keyword>
<dbReference type="AlphaFoldDB" id="A0A0A2IJM2"/>
<dbReference type="InterPro" id="IPR002328">
    <property type="entry name" value="ADH_Zn_CS"/>
</dbReference>
<keyword evidence="1 5" id="KW-0479">Metal-binding</keyword>
<dbReference type="Gene3D" id="3.90.180.10">
    <property type="entry name" value="Medium-chain alcohol dehydrogenases, catalytic domain"/>
    <property type="match status" value="1"/>
</dbReference>
<reference evidence="7 8" key="1">
    <citation type="journal article" date="2015" name="Mol. Plant Microbe Interact.">
        <title>Genome, transcriptome, and functional analyses of Penicillium expansum provide new insights into secondary metabolism and pathogenicity.</title>
        <authorList>
            <person name="Ballester A.R."/>
            <person name="Marcet-Houben M."/>
            <person name="Levin E."/>
            <person name="Sela N."/>
            <person name="Selma-Lazaro C."/>
            <person name="Carmona L."/>
            <person name="Wisniewski M."/>
            <person name="Droby S."/>
            <person name="Gonzalez-Candelas L."/>
            <person name="Gabaldon T."/>
        </authorList>
    </citation>
    <scope>NUCLEOTIDE SEQUENCE [LARGE SCALE GENOMIC DNA]</scope>
    <source>
        <strain evidence="7 8">MD-8</strain>
    </source>
</reference>
<evidence type="ECO:0000256" key="5">
    <source>
        <dbReference type="RuleBase" id="RU361277"/>
    </source>
</evidence>
<dbReference type="InterPro" id="IPR011032">
    <property type="entry name" value="GroES-like_sf"/>
</dbReference>
<dbReference type="InterPro" id="IPR013149">
    <property type="entry name" value="ADH-like_C"/>
</dbReference>
<dbReference type="GO" id="GO:0046294">
    <property type="term" value="P:formaldehyde catabolic process"/>
    <property type="evidence" value="ECO:0007669"/>
    <property type="project" value="TreeGrafter"/>
</dbReference>
<comment type="caution">
    <text evidence="7">The sequence shown here is derived from an EMBL/GenBank/DDBJ whole genome shotgun (WGS) entry which is preliminary data.</text>
</comment>
<dbReference type="EMBL" id="JQFZ01000090">
    <property type="protein sequence ID" value="KGO59689.1"/>
    <property type="molecule type" value="Genomic_DNA"/>
</dbReference>
<dbReference type="VEuPathDB" id="FungiDB:PEXP_030410"/>
<accession>A0A0A2IJM2</accession>
<sequence>MVQATAYIVKEKGSPFERITVELEEIQSQEVLVDLQATGICHTDLAVQHGKIPMPFPVILGHEGAGIVREIGSAVTNLAVGDHVVLSFSSCSECRSCNTEKPWQCLDMHQRNFGGRRPDGSQTITPASGETSTCFFGQSSFCNPAVVQQASCVKVDNNLPLPALCSLGCGFQTGAGSVFNVVQPIERKSRHIAIFGVGGVGATAIMAAHILMQENPGVIEAIVAIDLVDERLALAKQLGATHVINSKSQDLEGKIAEVTNGDGLDAAIDCTGVIPVVNSMVSLVGAGGVAVTVGGPSPGLQASIDVFEMLIKCKTYCGTHQGNSDSKTFIPFMVKLMVEGKLSFERLQKYYNVTDINQAASDMEMGLVVKPVLLWE</sequence>
<comment type="similarity">
    <text evidence="5">Belongs to the zinc-containing alcohol dehydrogenase family.</text>
</comment>
<evidence type="ECO:0000256" key="1">
    <source>
        <dbReference type="ARBA" id="ARBA00022723"/>
    </source>
</evidence>
<keyword evidence="3" id="KW-0560">Oxidoreductase</keyword>
<dbReference type="PANTHER" id="PTHR43880:SF12">
    <property type="entry name" value="ALCOHOL DEHYDROGENASE CLASS-3"/>
    <property type="match status" value="1"/>
</dbReference>
<dbReference type="SUPFAM" id="SSF51735">
    <property type="entry name" value="NAD(P)-binding Rossmann-fold domains"/>
    <property type="match status" value="1"/>
</dbReference>
<evidence type="ECO:0000256" key="4">
    <source>
        <dbReference type="ARBA" id="ARBA00023027"/>
    </source>
</evidence>
<evidence type="ECO:0000259" key="6">
    <source>
        <dbReference type="SMART" id="SM00829"/>
    </source>
</evidence>
<gene>
    <name evidence="7" type="ORF">PEX2_055300</name>
</gene>
<feature type="domain" description="Enoyl reductase (ER)" evidence="6">
    <location>
        <begin position="14"/>
        <end position="369"/>
    </location>
</feature>
<dbReference type="Pfam" id="PF00107">
    <property type="entry name" value="ADH_zinc_N"/>
    <property type="match status" value="1"/>
</dbReference>
<dbReference type="InterPro" id="IPR020843">
    <property type="entry name" value="ER"/>
</dbReference>
<dbReference type="Gene3D" id="3.40.50.720">
    <property type="entry name" value="NAD(P)-binding Rossmann-like Domain"/>
    <property type="match status" value="1"/>
</dbReference>
<evidence type="ECO:0000313" key="7">
    <source>
        <dbReference type="EMBL" id="KGO59689.1"/>
    </source>
</evidence>
<dbReference type="GO" id="GO:0005829">
    <property type="term" value="C:cytosol"/>
    <property type="evidence" value="ECO:0007669"/>
    <property type="project" value="TreeGrafter"/>
</dbReference>
<dbReference type="CDD" id="cd08278">
    <property type="entry name" value="benzyl_alcohol_DH"/>
    <property type="match status" value="1"/>
</dbReference>
<dbReference type="Pfam" id="PF08240">
    <property type="entry name" value="ADH_N"/>
    <property type="match status" value="1"/>
</dbReference>
<dbReference type="SMART" id="SM00829">
    <property type="entry name" value="PKS_ER"/>
    <property type="match status" value="1"/>
</dbReference>
<protein>
    <submittedName>
        <fullName evidence="7">Polyketide synthase, enoylreductase</fullName>
    </submittedName>
</protein>
<dbReference type="GO" id="GO:0051903">
    <property type="term" value="F:S-(hydroxymethyl)glutathione dehydrogenase [NAD(P)+] activity"/>
    <property type="evidence" value="ECO:0007669"/>
    <property type="project" value="TreeGrafter"/>
</dbReference>
<evidence type="ECO:0000313" key="8">
    <source>
        <dbReference type="Proteomes" id="UP000030143"/>
    </source>
</evidence>
<dbReference type="GeneID" id="27678223"/>
<dbReference type="OrthoDB" id="1560166at2759"/>
<dbReference type="STRING" id="27334.A0A0A2IJM2"/>
<dbReference type="InterPro" id="IPR013154">
    <property type="entry name" value="ADH-like_N"/>
</dbReference>
<keyword evidence="2 5" id="KW-0862">Zinc</keyword>
<proteinExistence type="inferred from homology"/>
<dbReference type="PANTHER" id="PTHR43880">
    <property type="entry name" value="ALCOHOL DEHYDROGENASE"/>
    <property type="match status" value="1"/>
</dbReference>
<evidence type="ECO:0000256" key="2">
    <source>
        <dbReference type="ARBA" id="ARBA00022833"/>
    </source>
</evidence>
<dbReference type="PhylomeDB" id="A0A0A2IJM2"/>
<evidence type="ECO:0000256" key="3">
    <source>
        <dbReference type="ARBA" id="ARBA00023002"/>
    </source>
</evidence>
<dbReference type="SUPFAM" id="SSF50129">
    <property type="entry name" value="GroES-like"/>
    <property type="match status" value="1"/>
</dbReference>
<dbReference type="HOGENOM" id="CLU_026673_14_1_1"/>
<dbReference type="RefSeq" id="XP_016600802.1">
    <property type="nucleotide sequence ID" value="XM_016742804.1"/>
</dbReference>
<organism evidence="7 8">
    <name type="scientific">Penicillium expansum</name>
    <name type="common">Blue mold rot fungus</name>
    <dbReference type="NCBI Taxonomy" id="27334"/>
    <lineage>
        <taxon>Eukaryota</taxon>
        <taxon>Fungi</taxon>
        <taxon>Dikarya</taxon>
        <taxon>Ascomycota</taxon>
        <taxon>Pezizomycotina</taxon>
        <taxon>Eurotiomycetes</taxon>
        <taxon>Eurotiomycetidae</taxon>
        <taxon>Eurotiales</taxon>
        <taxon>Aspergillaceae</taxon>
        <taxon>Penicillium</taxon>
    </lineage>
</organism>
<dbReference type="Proteomes" id="UP000030143">
    <property type="component" value="Unassembled WGS sequence"/>
</dbReference>
<comment type="cofactor">
    <cofactor evidence="5">
        <name>Zn(2+)</name>
        <dbReference type="ChEBI" id="CHEBI:29105"/>
    </cofactor>
</comment>
<name>A0A0A2IJM2_PENEN</name>
<keyword evidence="4" id="KW-0520">NAD</keyword>